<dbReference type="EMBL" id="CADCVP010000012">
    <property type="protein sequence ID" value="CAA9471431.1"/>
    <property type="molecule type" value="Genomic_DNA"/>
</dbReference>
<feature type="non-terminal residue" evidence="2">
    <location>
        <position position="130"/>
    </location>
</feature>
<feature type="compositionally biased region" description="Basic and acidic residues" evidence="1">
    <location>
        <begin position="107"/>
        <end position="121"/>
    </location>
</feature>
<feature type="non-terminal residue" evidence="2">
    <location>
        <position position="1"/>
    </location>
</feature>
<gene>
    <name evidence="2" type="ORF">AVDCRST_MAG69-135</name>
</gene>
<feature type="compositionally biased region" description="Basic residues" evidence="1">
    <location>
        <begin position="79"/>
        <end position="100"/>
    </location>
</feature>
<reference evidence="2" key="1">
    <citation type="submission" date="2020-02" db="EMBL/GenBank/DDBJ databases">
        <authorList>
            <person name="Meier V. D."/>
        </authorList>
    </citation>
    <scope>NUCLEOTIDE SEQUENCE</scope>
    <source>
        <strain evidence="2">AVDCRST_MAG69</strain>
    </source>
</reference>
<feature type="compositionally biased region" description="Basic residues" evidence="1">
    <location>
        <begin position="16"/>
        <end position="33"/>
    </location>
</feature>
<organism evidence="2">
    <name type="scientific">uncultured Solirubrobacteraceae bacterium</name>
    <dbReference type="NCBI Taxonomy" id="1162706"/>
    <lineage>
        <taxon>Bacteria</taxon>
        <taxon>Bacillati</taxon>
        <taxon>Actinomycetota</taxon>
        <taxon>Thermoleophilia</taxon>
        <taxon>Solirubrobacterales</taxon>
        <taxon>Solirubrobacteraceae</taxon>
        <taxon>environmental samples</taxon>
    </lineage>
</organism>
<feature type="compositionally biased region" description="Basic and acidic residues" evidence="1">
    <location>
        <begin position="51"/>
        <end position="65"/>
    </location>
</feature>
<accession>A0A6J4RE86</accession>
<proteinExistence type="predicted"/>
<protein>
    <submittedName>
        <fullName evidence="2">Uncharacterized protein</fullName>
    </submittedName>
</protein>
<evidence type="ECO:0000313" key="2">
    <source>
        <dbReference type="EMBL" id="CAA9471431.1"/>
    </source>
</evidence>
<sequence length="130" mass="14242">AVDHLEVSLRGESPHRARPLRLGRARPARRARPPARDPAAVPRAAVRRPAPRGDPEVAAGREGRLLVRPRAVGGDGPRGRRAARRRGGGRSRINLRRGGRRCAGGSGRRDDRRCGRAGEPHGRRFHVLHL</sequence>
<feature type="compositionally biased region" description="Basic and acidic residues" evidence="1">
    <location>
        <begin position="1"/>
        <end position="15"/>
    </location>
</feature>
<feature type="region of interest" description="Disordered" evidence="1">
    <location>
        <begin position="1"/>
        <end position="121"/>
    </location>
</feature>
<dbReference type="AlphaFoldDB" id="A0A6J4RE86"/>
<evidence type="ECO:0000256" key="1">
    <source>
        <dbReference type="SAM" id="MobiDB-lite"/>
    </source>
</evidence>
<name>A0A6J4RE86_9ACTN</name>